<evidence type="ECO:0000256" key="3">
    <source>
        <dbReference type="SAM" id="Coils"/>
    </source>
</evidence>
<feature type="compositionally biased region" description="Basic and acidic residues" evidence="4">
    <location>
        <begin position="11"/>
        <end position="24"/>
    </location>
</feature>
<dbReference type="InterPro" id="IPR050613">
    <property type="entry name" value="Sec_Metabolite_Reg"/>
</dbReference>
<dbReference type="AlphaFoldDB" id="A0A0C3CHD5"/>
<dbReference type="SMART" id="SM00906">
    <property type="entry name" value="Fungal_trans"/>
    <property type="match status" value="1"/>
</dbReference>
<gene>
    <name evidence="6" type="ORF">PILCRDRAFT_2455</name>
</gene>
<comment type="subcellular location">
    <subcellularLocation>
        <location evidence="1">Nucleus</location>
    </subcellularLocation>
</comment>
<dbReference type="GO" id="GO:0003677">
    <property type="term" value="F:DNA binding"/>
    <property type="evidence" value="ECO:0007669"/>
    <property type="project" value="InterPro"/>
</dbReference>
<dbReference type="CDD" id="cd12148">
    <property type="entry name" value="fungal_TF_MHR"/>
    <property type="match status" value="1"/>
</dbReference>
<dbReference type="HOGENOM" id="CLU_007340_2_0_1"/>
<organism evidence="6 7">
    <name type="scientific">Piloderma croceum (strain F 1598)</name>
    <dbReference type="NCBI Taxonomy" id="765440"/>
    <lineage>
        <taxon>Eukaryota</taxon>
        <taxon>Fungi</taxon>
        <taxon>Dikarya</taxon>
        <taxon>Basidiomycota</taxon>
        <taxon>Agaricomycotina</taxon>
        <taxon>Agaricomycetes</taxon>
        <taxon>Agaricomycetidae</taxon>
        <taxon>Atheliales</taxon>
        <taxon>Atheliaceae</taxon>
        <taxon>Piloderma</taxon>
    </lineage>
</organism>
<accession>A0A0C3CHD5</accession>
<feature type="coiled-coil region" evidence="3">
    <location>
        <begin position="101"/>
        <end position="128"/>
    </location>
</feature>
<proteinExistence type="predicted"/>
<dbReference type="Proteomes" id="UP000054166">
    <property type="component" value="Unassembled WGS sequence"/>
</dbReference>
<dbReference type="OrthoDB" id="240216at2759"/>
<dbReference type="GO" id="GO:0008270">
    <property type="term" value="F:zinc ion binding"/>
    <property type="evidence" value="ECO:0007669"/>
    <property type="project" value="InterPro"/>
</dbReference>
<dbReference type="Pfam" id="PF04082">
    <property type="entry name" value="Fungal_trans"/>
    <property type="match status" value="1"/>
</dbReference>
<evidence type="ECO:0000256" key="4">
    <source>
        <dbReference type="SAM" id="MobiDB-lite"/>
    </source>
</evidence>
<feature type="domain" description="Xylanolytic transcriptional activator regulatory" evidence="5">
    <location>
        <begin position="361"/>
        <end position="434"/>
    </location>
</feature>
<reference evidence="7" key="2">
    <citation type="submission" date="2015-01" db="EMBL/GenBank/DDBJ databases">
        <title>Evolutionary Origins and Diversification of the Mycorrhizal Mutualists.</title>
        <authorList>
            <consortium name="DOE Joint Genome Institute"/>
            <consortium name="Mycorrhizal Genomics Consortium"/>
            <person name="Kohler A."/>
            <person name="Kuo A."/>
            <person name="Nagy L.G."/>
            <person name="Floudas D."/>
            <person name="Copeland A."/>
            <person name="Barry K.W."/>
            <person name="Cichocki N."/>
            <person name="Veneault-Fourrey C."/>
            <person name="LaButti K."/>
            <person name="Lindquist E.A."/>
            <person name="Lipzen A."/>
            <person name="Lundell T."/>
            <person name="Morin E."/>
            <person name="Murat C."/>
            <person name="Riley R."/>
            <person name="Ohm R."/>
            <person name="Sun H."/>
            <person name="Tunlid A."/>
            <person name="Henrissat B."/>
            <person name="Grigoriev I.V."/>
            <person name="Hibbett D.S."/>
            <person name="Martin F."/>
        </authorList>
    </citation>
    <scope>NUCLEOTIDE SEQUENCE [LARGE SCALE GENOMIC DNA]</scope>
    <source>
        <strain evidence="7">F 1598</strain>
    </source>
</reference>
<evidence type="ECO:0000256" key="2">
    <source>
        <dbReference type="ARBA" id="ARBA00023242"/>
    </source>
</evidence>
<keyword evidence="7" id="KW-1185">Reference proteome</keyword>
<dbReference type="GO" id="GO:0005634">
    <property type="term" value="C:nucleus"/>
    <property type="evidence" value="ECO:0007669"/>
    <property type="project" value="UniProtKB-SubCell"/>
</dbReference>
<evidence type="ECO:0000259" key="5">
    <source>
        <dbReference type="SMART" id="SM00906"/>
    </source>
</evidence>
<evidence type="ECO:0000313" key="7">
    <source>
        <dbReference type="Proteomes" id="UP000054166"/>
    </source>
</evidence>
<sequence length="783" mass="88609">MSQDGRPVKRPRVDGREHRTDRFDFVSQPLYESSGPADSTTPESPKRSHNKKQPLSCAECRRLKLKCKATSTHHHKRGCAQICPQGALTSGKGSRFILANTEELHTKIAEMSDRIQQLEDALALLQSSFSTDGHPLLRSDLLRIKSSAELHRAQMTSSPLPPSPAIDEHQEYANLSQSSSFHSMTEQPSHDSAHEGVTFEHDYSSGYPELPADLLALSENFPLPWSLDMTLLQRIREMLPPRSEAEYLCGGAQRNAFWLYNLDPSETFMPNLVHHVYASPLADLSSRRLALLYIIMAIGLQVDVSQQVDTPRAEVYHILARAAICGTPVMEHPDLDLMHTLFYMMWYLLVWSDKDNAAIYAWSVVGLTAKLAQALGLHRDGGGWKVIPEEVERRRFLFWELVSLDARLALSLGRPPSFNKNHIDAKRPNYGGEVSSYSSNPLLFLRWRHDLYDQCLGPVLEATVSAKPIPYSHILVLDSRVRDFYVPPELDLFSPRGLSNVRPLLMQQAVVSTGLEIRVYFIVKSTRNFVNAKSSVILQLHRNYFTQALNGPEPFTIKHRYAPSVVATYRSACRLINILEVMMKAEPRLVKRVFGYWFNMFSGVVAICLLVSRAPHAPMSPMAIGEFQKARRLFGEVAQENPRAARARALLERLIGKSIRVLTRYLESRQDSPDDMDDMARHSVRAQPATSDTRSRLETQYEADPFEHAHPVLLAFVRHATEQMRRQDPFMFIPDAELSLDEEDIRNGSFTTPTPTRVGNQNVNLDFGALTLGPDDQSLMTWF</sequence>
<keyword evidence="3" id="KW-0175">Coiled coil</keyword>
<name>A0A0C3CHD5_PILCF</name>
<dbReference type="PANTHER" id="PTHR31001:SF56">
    <property type="entry name" value="ZN(2)-C6 FUNGAL-TYPE DOMAIN-CONTAINING PROTEIN"/>
    <property type="match status" value="1"/>
</dbReference>
<dbReference type="STRING" id="765440.A0A0C3CHD5"/>
<dbReference type="PANTHER" id="PTHR31001">
    <property type="entry name" value="UNCHARACTERIZED TRANSCRIPTIONAL REGULATORY PROTEIN"/>
    <property type="match status" value="1"/>
</dbReference>
<reference evidence="6 7" key="1">
    <citation type="submission" date="2014-04" db="EMBL/GenBank/DDBJ databases">
        <authorList>
            <consortium name="DOE Joint Genome Institute"/>
            <person name="Kuo A."/>
            <person name="Tarkka M."/>
            <person name="Buscot F."/>
            <person name="Kohler A."/>
            <person name="Nagy L.G."/>
            <person name="Floudas D."/>
            <person name="Copeland A."/>
            <person name="Barry K.W."/>
            <person name="Cichocki N."/>
            <person name="Veneault-Fourrey C."/>
            <person name="LaButti K."/>
            <person name="Lindquist E.A."/>
            <person name="Lipzen A."/>
            <person name="Lundell T."/>
            <person name="Morin E."/>
            <person name="Murat C."/>
            <person name="Sun H."/>
            <person name="Tunlid A."/>
            <person name="Henrissat B."/>
            <person name="Grigoriev I.V."/>
            <person name="Hibbett D.S."/>
            <person name="Martin F."/>
            <person name="Nordberg H.P."/>
            <person name="Cantor M.N."/>
            <person name="Hua S.X."/>
        </authorList>
    </citation>
    <scope>NUCLEOTIDE SEQUENCE [LARGE SCALE GENOMIC DNA]</scope>
    <source>
        <strain evidence="6 7">F 1598</strain>
    </source>
</reference>
<dbReference type="EMBL" id="KN832975">
    <property type="protein sequence ID" value="KIM89182.1"/>
    <property type="molecule type" value="Genomic_DNA"/>
</dbReference>
<keyword evidence="2" id="KW-0539">Nucleus</keyword>
<dbReference type="InterPro" id="IPR007219">
    <property type="entry name" value="XnlR_reg_dom"/>
</dbReference>
<dbReference type="GO" id="GO:0006351">
    <property type="term" value="P:DNA-templated transcription"/>
    <property type="evidence" value="ECO:0007669"/>
    <property type="project" value="InterPro"/>
</dbReference>
<evidence type="ECO:0000256" key="1">
    <source>
        <dbReference type="ARBA" id="ARBA00004123"/>
    </source>
</evidence>
<feature type="region of interest" description="Disordered" evidence="4">
    <location>
        <begin position="1"/>
        <end position="55"/>
    </location>
</feature>
<evidence type="ECO:0000313" key="6">
    <source>
        <dbReference type="EMBL" id="KIM89182.1"/>
    </source>
</evidence>
<protein>
    <recommendedName>
        <fullName evidence="5">Xylanolytic transcriptional activator regulatory domain-containing protein</fullName>
    </recommendedName>
</protein>
<dbReference type="InParanoid" id="A0A0C3CHD5"/>